<accession>A0A7K2IXC0</accession>
<reference evidence="3 6" key="2">
    <citation type="submission" date="2024-01" db="EMBL/GenBank/DDBJ databases">
        <title>Genome mining of biosynthetic gene clusters to explore secondary metabolites of Streptomyces sp.</title>
        <authorList>
            <person name="Baig A."/>
            <person name="Ajitkumar Shintre N."/>
            <person name="Kumar H."/>
            <person name="Anbarasu A."/>
            <person name="Ramaiah S."/>
        </authorList>
    </citation>
    <scope>NUCLEOTIDE SEQUENCE [LARGE SCALE GENOMIC DNA]</scope>
    <source>
        <strain evidence="3 6">A01</strain>
    </source>
</reference>
<proteinExistence type="predicted"/>
<sequence>MHDRHHATGTENVDERIRDLRGRIDLMDAELAELLERRALVAAQVQRLKPVGYFAGRDMTRERELVERMAERAPRLGAEHLATIMDSVIGAGLAVAQEEAAGRDRPRSGTSGPGRRTGRPGERP</sequence>
<feature type="domain" description="Chorismate mutase" evidence="2">
    <location>
        <begin position="11"/>
        <end position="100"/>
    </location>
</feature>
<dbReference type="RefSeq" id="WP_014911112.1">
    <property type="nucleotide sequence ID" value="NZ_BAZE01000001.1"/>
</dbReference>
<dbReference type="EMBL" id="JAYMRS010000002">
    <property type="protein sequence ID" value="MFB8767495.1"/>
    <property type="molecule type" value="Genomic_DNA"/>
</dbReference>
<dbReference type="EMBL" id="WWHY01000001">
    <property type="protein sequence ID" value="MYR34477.1"/>
    <property type="molecule type" value="Genomic_DNA"/>
</dbReference>
<dbReference type="PROSITE" id="PS51168">
    <property type="entry name" value="CHORISMATE_MUT_2"/>
    <property type="match status" value="1"/>
</dbReference>
<dbReference type="InterPro" id="IPR036263">
    <property type="entry name" value="Chorismate_II_sf"/>
</dbReference>
<name>A0A7K2IXC0_9ACTN</name>
<dbReference type="GeneID" id="91389751"/>
<evidence type="ECO:0000256" key="1">
    <source>
        <dbReference type="SAM" id="MobiDB-lite"/>
    </source>
</evidence>
<dbReference type="Proteomes" id="UP001585053">
    <property type="component" value="Unassembled WGS sequence"/>
</dbReference>
<dbReference type="SUPFAM" id="SSF48600">
    <property type="entry name" value="Chorismate mutase II"/>
    <property type="match status" value="1"/>
</dbReference>
<dbReference type="Pfam" id="PF01817">
    <property type="entry name" value="CM_2"/>
    <property type="match status" value="1"/>
</dbReference>
<evidence type="ECO:0000313" key="6">
    <source>
        <dbReference type="Proteomes" id="UP001585053"/>
    </source>
</evidence>
<gene>
    <name evidence="4" type="ORF">GTW20_20060</name>
    <name evidence="3" type="ORF">VSQ78_07245</name>
</gene>
<dbReference type="AlphaFoldDB" id="A0A7K2IXC0"/>
<dbReference type="GO" id="GO:0004106">
    <property type="term" value="F:chorismate mutase activity"/>
    <property type="evidence" value="ECO:0007669"/>
    <property type="project" value="InterPro"/>
</dbReference>
<dbReference type="Gene3D" id="1.20.59.10">
    <property type="entry name" value="Chorismate mutase"/>
    <property type="match status" value="1"/>
</dbReference>
<dbReference type="InterPro" id="IPR036979">
    <property type="entry name" value="CM_dom_sf"/>
</dbReference>
<evidence type="ECO:0000313" key="4">
    <source>
        <dbReference type="EMBL" id="MYR34477.1"/>
    </source>
</evidence>
<evidence type="ECO:0000259" key="2">
    <source>
        <dbReference type="PROSITE" id="PS51168"/>
    </source>
</evidence>
<evidence type="ECO:0000313" key="3">
    <source>
        <dbReference type="EMBL" id="MFB8767495.1"/>
    </source>
</evidence>
<dbReference type="OMA" id="YFAGRDM"/>
<organism evidence="4 5">
    <name type="scientific">Nocardiopsis alba</name>
    <dbReference type="NCBI Taxonomy" id="53437"/>
    <lineage>
        <taxon>Bacteria</taxon>
        <taxon>Bacillati</taxon>
        <taxon>Actinomycetota</taxon>
        <taxon>Actinomycetes</taxon>
        <taxon>Streptosporangiales</taxon>
        <taxon>Nocardiopsidaceae</taxon>
        <taxon>Nocardiopsis</taxon>
    </lineage>
</organism>
<protein>
    <submittedName>
        <fullName evidence="4">Chorismate mutase</fullName>
    </submittedName>
</protein>
<dbReference type="Proteomes" id="UP000467124">
    <property type="component" value="Unassembled WGS sequence"/>
</dbReference>
<keyword evidence="6" id="KW-1185">Reference proteome</keyword>
<evidence type="ECO:0000313" key="5">
    <source>
        <dbReference type="Proteomes" id="UP000467124"/>
    </source>
</evidence>
<dbReference type="SMART" id="SM00830">
    <property type="entry name" value="CM_2"/>
    <property type="match status" value="1"/>
</dbReference>
<feature type="region of interest" description="Disordered" evidence="1">
    <location>
        <begin position="97"/>
        <end position="124"/>
    </location>
</feature>
<dbReference type="InterPro" id="IPR002701">
    <property type="entry name" value="CM_II_prokaryot"/>
</dbReference>
<reference evidence="4 5" key="1">
    <citation type="journal article" date="2019" name="Nat. Commun.">
        <title>The antimicrobial potential of Streptomyces from insect microbiomes.</title>
        <authorList>
            <person name="Chevrette M.G."/>
            <person name="Carlson C.M."/>
            <person name="Ortega H.E."/>
            <person name="Thomas C."/>
            <person name="Ananiev G.E."/>
            <person name="Barns K.J."/>
            <person name="Book A.J."/>
            <person name="Cagnazzo J."/>
            <person name="Carlos C."/>
            <person name="Flanigan W."/>
            <person name="Grubbs K.J."/>
            <person name="Horn H.A."/>
            <person name="Hoffmann F.M."/>
            <person name="Klassen J.L."/>
            <person name="Knack J.J."/>
            <person name="Lewin G.R."/>
            <person name="McDonald B.R."/>
            <person name="Muller L."/>
            <person name="Melo W.G.P."/>
            <person name="Pinto-Tomas A.A."/>
            <person name="Schmitz A."/>
            <person name="Wendt-Pienkowski E."/>
            <person name="Wildman S."/>
            <person name="Zhao M."/>
            <person name="Zhang F."/>
            <person name="Bugni T.S."/>
            <person name="Andes D.R."/>
            <person name="Pupo M.T."/>
            <person name="Currie C.R."/>
        </authorList>
    </citation>
    <scope>NUCLEOTIDE SEQUENCE [LARGE SCALE GENOMIC DNA]</scope>
    <source>
        <strain evidence="4 5">SID5840</strain>
    </source>
</reference>
<comment type="caution">
    <text evidence="4">The sequence shown here is derived from an EMBL/GenBank/DDBJ whole genome shotgun (WGS) entry which is preliminary data.</text>
</comment>
<dbReference type="GO" id="GO:0046417">
    <property type="term" value="P:chorismate metabolic process"/>
    <property type="evidence" value="ECO:0007669"/>
    <property type="project" value="InterPro"/>
</dbReference>